<keyword evidence="3" id="KW-1185">Reference proteome</keyword>
<reference evidence="2 3" key="1">
    <citation type="submission" date="2022-10" db="EMBL/GenBank/DDBJ databases">
        <title>Comparative genomic analysis of Cohnella hashimotonis sp. nov., isolated from the International Space Station.</title>
        <authorList>
            <person name="Simpson A."/>
            <person name="Venkateswaran K."/>
        </authorList>
    </citation>
    <scope>NUCLEOTIDE SEQUENCE [LARGE SCALE GENOMIC DNA]</scope>
    <source>
        <strain evidence="2 3">DSM 18997</strain>
    </source>
</reference>
<dbReference type="Pfam" id="PF00149">
    <property type="entry name" value="Metallophos"/>
    <property type="match status" value="1"/>
</dbReference>
<dbReference type="RefSeq" id="WP_277568344.1">
    <property type="nucleotide sequence ID" value="NZ_JAPDHZ010000006.1"/>
</dbReference>
<dbReference type="GO" id="GO:0005737">
    <property type="term" value="C:cytoplasm"/>
    <property type="evidence" value="ECO:0007669"/>
    <property type="project" value="TreeGrafter"/>
</dbReference>
<dbReference type="Proteomes" id="UP001153387">
    <property type="component" value="Unassembled WGS sequence"/>
</dbReference>
<dbReference type="AlphaFoldDB" id="A0A9X4QR91"/>
<protein>
    <submittedName>
        <fullName evidence="2">Metallophosphoesterase</fullName>
    </submittedName>
</protein>
<dbReference type="GO" id="GO:0110154">
    <property type="term" value="P:RNA decapping"/>
    <property type="evidence" value="ECO:0007669"/>
    <property type="project" value="TreeGrafter"/>
</dbReference>
<dbReference type="InterPro" id="IPR050126">
    <property type="entry name" value="Ap4A_hydrolase"/>
</dbReference>
<dbReference type="InterPro" id="IPR004843">
    <property type="entry name" value="Calcineurin-like_PHP"/>
</dbReference>
<comment type="caution">
    <text evidence="2">The sequence shown here is derived from an EMBL/GenBank/DDBJ whole genome shotgun (WGS) entry which is preliminary data.</text>
</comment>
<evidence type="ECO:0000259" key="1">
    <source>
        <dbReference type="Pfam" id="PF00149"/>
    </source>
</evidence>
<feature type="domain" description="Calcineurin-like phosphoesterase" evidence="1">
    <location>
        <begin position="3"/>
        <end position="156"/>
    </location>
</feature>
<dbReference type="EMBL" id="JAPDHZ010000006">
    <property type="protein sequence ID" value="MDG0794615.1"/>
    <property type="molecule type" value="Genomic_DNA"/>
</dbReference>
<accession>A0A9X4QR91</accession>
<gene>
    <name evidence="2" type="ORF">OMP38_30070</name>
</gene>
<evidence type="ECO:0000313" key="3">
    <source>
        <dbReference type="Proteomes" id="UP001153387"/>
    </source>
</evidence>
<dbReference type="Gene3D" id="3.60.21.10">
    <property type="match status" value="1"/>
</dbReference>
<evidence type="ECO:0000313" key="2">
    <source>
        <dbReference type="EMBL" id="MDG0794615.1"/>
    </source>
</evidence>
<dbReference type="PANTHER" id="PTHR42850">
    <property type="entry name" value="METALLOPHOSPHOESTERASE"/>
    <property type="match status" value="1"/>
</dbReference>
<name>A0A9X4QR91_9BACL</name>
<dbReference type="PANTHER" id="PTHR42850:SF4">
    <property type="entry name" value="ZINC-DEPENDENT ENDOPOLYPHOSPHATASE"/>
    <property type="match status" value="1"/>
</dbReference>
<sequence length="211" mass="23521">MTRILVISDIHGHATEMRSLLRMAEYAPGRDRLYLLGDFINRERESWPALREAMALVREGARAVLGNMERWLLDASTRGEGLPADAEELKFLSDTPLYWQEEGFLFAHAGIRPGLPPDKQSAADLTEIRGEFWADGGPLPYTVVFGHTPTFKLGAPAGELWLGRDRIGIDTGAKHGCRLTLVDLTNRLAYSCGVEPERQPSECRLSSWATK</sequence>
<dbReference type="GO" id="GO:0016791">
    <property type="term" value="F:phosphatase activity"/>
    <property type="evidence" value="ECO:0007669"/>
    <property type="project" value="TreeGrafter"/>
</dbReference>
<dbReference type="GO" id="GO:0008803">
    <property type="term" value="F:bis(5'-nucleosyl)-tetraphosphatase (symmetrical) activity"/>
    <property type="evidence" value="ECO:0007669"/>
    <property type="project" value="TreeGrafter"/>
</dbReference>
<organism evidence="2 3">
    <name type="scientific">Cohnella ginsengisoli</name>
    <dbReference type="NCBI Taxonomy" id="425004"/>
    <lineage>
        <taxon>Bacteria</taxon>
        <taxon>Bacillati</taxon>
        <taxon>Bacillota</taxon>
        <taxon>Bacilli</taxon>
        <taxon>Bacillales</taxon>
        <taxon>Paenibacillaceae</taxon>
        <taxon>Cohnella</taxon>
    </lineage>
</organism>
<proteinExistence type="predicted"/>
<dbReference type="SUPFAM" id="SSF56300">
    <property type="entry name" value="Metallo-dependent phosphatases"/>
    <property type="match status" value="1"/>
</dbReference>
<dbReference type="InterPro" id="IPR029052">
    <property type="entry name" value="Metallo-depent_PP-like"/>
</dbReference>